<evidence type="ECO:0000313" key="2">
    <source>
        <dbReference type="Proteomes" id="UP000276254"/>
    </source>
</evidence>
<protein>
    <submittedName>
        <fullName evidence="1">DUF2274 domain-containing protein</fullName>
    </submittedName>
</protein>
<dbReference type="Pfam" id="PF10038">
    <property type="entry name" value="DUF2274"/>
    <property type="match status" value="1"/>
</dbReference>
<proteinExistence type="predicted"/>
<reference evidence="1 2" key="1">
    <citation type="submission" date="2018-09" db="EMBL/GenBank/DDBJ databases">
        <title>Sphingomonas peninsula sp. nov., isolated from fildes peninsula, Antarctic soil.</title>
        <authorList>
            <person name="Yingchao G."/>
        </authorList>
    </citation>
    <scope>NUCLEOTIDE SEQUENCE [LARGE SCALE GENOMIC DNA]</scope>
    <source>
        <strain evidence="1 2">YZ-8</strain>
        <plasmid evidence="1 2">unnamed1</plasmid>
    </source>
</reference>
<evidence type="ECO:0000313" key="1">
    <source>
        <dbReference type="EMBL" id="AYJ85435.1"/>
    </source>
</evidence>
<name>A0A494TJY0_SPHPE</name>
<sequence>MPTLKLARLPDRTPVKLTVHVLPDLHEALTAYAAVYAEAYSEPATVEQLVPAMLSSFLDSDRGFHAARTQKNKASAG</sequence>
<geneLocation type="plasmid" evidence="1">
    <name>unnamed1</name>
</geneLocation>
<dbReference type="EMBL" id="CP032828">
    <property type="protein sequence ID" value="AYJ85435.1"/>
    <property type="molecule type" value="Genomic_DNA"/>
</dbReference>
<accession>A0A494TJY0</accession>
<dbReference type="InterPro" id="IPR018733">
    <property type="entry name" value="DUF2274"/>
</dbReference>
<dbReference type="OrthoDB" id="9803810at2"/>
<keyword evidence="1" id="KW-0614">Plasmid</keyword>
<dbReference type="AlphaFoldDB" id="A0A494TJY0"/>
<dbReference type="Proteomes" id="UP000276254">
    <property type="component" value="Plasmid unnamed1"/>
</dbReference>
<keyword evidence="2" id="KW-1185">Reference proteome</keyword>
<dbReference type="KEGG" id="spha:D3Y57_01665"/>
<organism evidence="1 2">
    <name type="scientific">Sphingomonas paeninsulae</name>
    <dbReference type="NCBI Taxonomy" id="2319844"/>
    <lineage>
        <taxon>Bacteria</taxon>
        <taxon>Pseudomonadati</taxon>
        <taxon>Pseudomonadota</taxon>
        <taxon>Alphaproteobacteria</taxon>
        <taxon>Sphingomonadales</taxon>
        <taxon>Sphingomonadaceae</taxon>
        <taxon>Sphingomonas</taxon>
    </lineage>
</organism>
<gene>
    <name evidence="1" type="ORF">D3Y57_01665</name>
</gene>